<dbReference type="RefSeq" id="WP_284208321.1">
    <property type="nucleotide sequence ID" value="NZ_BSSU01000011.1"/>
</dbReference>
<evidence type="ECO:0000256" key="10">
    <source>
        <dbReference type="SAM" id="Phobius"/>
    </source>
</evidence>
<evidence type="ECO:0000256" key="9">
    <source>
        <dbReference type="ARBA" id="ARBA00023303"/>
    </source>
</evidence>
<organism evidence="11 12">
    <name type="scientific">Thalassotalea eurytherma</name>
    <dbReference type="NCBI Taxonomy" id="1144278"/>
    <lineage>
        <taxon>Bacteria</taxon>
        <taxon>Pseudomonadati</taxon>
        <taxon>Pseudomonadota</taxon>
        <taxon>Gammaproteobacteria</taxon>
        <taxon>Alteromonadales</taxon>
        <taxon>Colwelliaceae</taxon>
        <taxon>Thalassotalea</taxon>
    </lineage>
</organism>
<dbReference type="InterPro" id="IPR014743">
    <property type="entry name" value="Cl-channel_core"/>
</dbReference>
<feature type="transmembrane region" description="Helical" evidence="10">
    <location>
        <begin position="333"/>
        <end position="354"/>
    </location>
</feature>
<keyword evidence="5" id="KW-0406">Ion transport</keyword>
<keyword evidence="2" id="KW-0813">Transport</keyword>
<feature type="transmembrane region" description="Helical" evidence="10">
    <location>
        <begin position="366"/>
        <end position="389"/>
    </location>
</feature>
<gene>
    <name evidence="11" type="ORF">theurythT_23820</name>
</gene>
<proteinExistence type="predicted"/>
<feature type="transmembrane region" description="Helical" evidence="10">
    <location>
        <begin position="307"/>
        <end position="327"/>
    </location>
</feature>
<evidence type="ECO:0000256" key="7">
    <source>
        <dbReference type="ARBA" id="ARBA00023173"/>
    </source>
</evidence>
<dbReference type="Gene3D" id="1.10.3080.10">
    <property type="entry name" value="Clc chloride channel"/>
    <property type="match status" value="1"/>
</dbReference>
<keyword evidence="8" id="KW-0868">Chloride</keyword>
<evidence type="ECO:0000313" key="12">
    <source>
        <dbReference type="Proteomes" id="UP001157133"/>
    </source>
</evidence>
<dbReference type="PANTHER" id="PTHR43427">
    <property type="entry name" value="CHLORIDE CHANNEL PROTEIN CLC-E"/>
    <property type="match status" value="1"/>
</dbReference>
<keyword evidence="4 10" id="KW-1133">Transmembrane helix</keyword>
<evidence type="ECO:0000313" key="11">
    <source>
        <dbReference type="EMBL" id="GLX82930.1"/>
    </source>
</evidence>
<name>A0ABQ6H832_9GAMM</name>
<comment type="subcellular location">
    <subcellularLocation>
        <location evidence="1">Membrane</location>
        <topology evidence="1">Multi-pass membrane protein</topology>
    </subcellularLocation>
</comment>
<evidence type="ECO:0000256" key="4">
    <source>
        <dbReference type="ARBA" id="ARBA00022989"/>
    </source>
</evidence>
<feature type="transmembrane region" description="Helical" evidence="10">
    <location>
        <begin position="20"/>
        <end position="42"/>
    </location>
</feature>
<keyword evidence="9" id="KW-0407">Ion channel</keyword>
<dbReference type="PRINTS" id="PR00762">
    <property type="entry name" value="CLCHANNEL"/>
</dbReference>
<dbReference type="PANTHER" id="PTHR43427:SF6">
    <property type="entry name" value="CHLORIDE CHANNEL PROTEIN CLC-E"/>
    <property type="match status" value="1"/>
</dbReference>
<keyword evidence="6 10" id="KW-0472">Membrane</keyword>
<comment type="caution">
    <text evidence="11">The sequence shown here is derived from an EMBL/GenBank/DDBJ whole genome shotgun (WGS) entry which is preliminary data.</text>
</comment>
<evidence type="ECO:0000256" key="8">
    <source>
        <dbReference type="ARBA" id="ARBA00023214"/>
    </source>
</evidence>
<protein>
    <submittedName>
        <fullName evidence="11">Chloride channel protein</fullName>
    </submittedName>
</protein>
<accession>A0ABQ6H832</accession>
<feature type="transmembrane region" description="Helical" evidence="10">
    <location>
        <begin position="395"/>
        <end position="414"/>
    </location>
</feature>
<evidence type="ECO:0000256" key="5">
    <source>
        <dbReference type="ARBA" id="ARBA00023065"/>
    </source>
</evidence>
<dbReference type="CDD" id="cd00400">
    <property type="entry name" value="Voltage_gated_ClC"/>
    <property type="match status" value="1"/>
</dbReference>
<dbReference type="EMBL" id="BSSU01000011">
    <property type="protein sequence ID" value="GLX82930.1"/>
    <property type="molecule type" value="Genomic_DNA"/>
</dbReference>
<dbReference type="InterPro" id="IPR050368">
    <property type="entry name" value="ClC-type_chloride_channel"/>
</dbReference>
<feature type="transmembrane region" description="Helical" evidence="10">
    <location>
        <begin position="62"/>
        <end position="81"/>
    </location>
</feature>
<evidence type="ECO:0000256" key="6">
    <source>
        <dbReference type="ARBA" id="ARBA00023136"/>
    </source>
</evidence>
<evidence type="ECO:0000256" key="3">
    <source>
        <dbReference type="ARBA" id="ARBA00022692"/>
    </source>
</evidence>
<keyword evidence="7" id="KW-0869">Chloride channel</keyword>
<dbReference type="Proteomes" id="UP001157133">
    <property type="component" value="Unassembled WGS sequence"/>
</dbReference>
<keyword evidence="12" id="KW-1185">Reference proteome</keyword>
<feature type="transmembrane region" description="Helical" evidence="10">
    <location>
        <begin position="233"/>
        <end position="256"/>
    </location>
</feature>
<evidence type="ECO:0000256" key="1">
    <source>
        <dbReference type="ARBA" id="ARBA00004141"/>
    </source>
</evidence>
<reference evidence="11 12" key="1">
    <citation type="submission" date="2023-03" db="EMBL/GenBank/DDBJ databases">
        <title>Draft genome sequence of Thalassotalea eurytherma JCM 18482T.</title>
        <authorList>
            <person name="Sawabe T."/>
        </authorList>
    </citation>
    <scope>NUCLEOTIDE SEQUENCE [LARGE SCALE GENOMIC DNA]</scope>
    <source>
        <strain evidence="11 12">JCM 18482</strain>
    </source>
</reference>
<dbReference type="Pfam" id="PF00654">
    <property type="entry name" value="Voltage_CLC"/>
    <property type="match status" value="1"/>
</dbReference>
<dbReference type="SUPFAM" id="SSF81340">
    <property type="entry name" value="Clc chloride channel"/>
    <property type="match status" value="1"/>
</dbReference>
<dbReference type="InterPro" id="IPR001807">
    <property type="entry name" value="ClC"/>
</dbReference>
<feature type="transmembrane region" description="Helical" evidence="10">
    <location>
        <begin position="193"/>
        <end position="212"/>
    </location>
</feature>
<keyword evidence="3 10" id="KW-0812">Transmembrane</keyword>
<sequence length="561" mass="61426">MKPVSAFKKRLALPQTSWQLCLLAIFGGFFAALLIILFTLTIDGLEELFKYQVGQYISFDALSRFLIPIAGVSLILAMSWLTGYQYIRSGIPFVLHRLKIAYGVIPFRNTLNQFWGGAVALAAGFSVGREGPAVHIGAAGASYVGNKLNLPYNSIRTLCASGIAAAIAATFNTPIAAVMFVMEVILREYKIHIFIPIMLASIIGSMVTSSVYGPVLEFDFFSILSLDHSIFPYLVLLGILLGALASAFNHSLIYILDKFKRWPIVIRLGLAAIITGLFALFAPVTIDPLHSEVSLALGLDINEQWKIICYLLIAKILMTLFAIGLGIPGGMIGPILAIGALTGITMSIAIGPFIDIPNVANDMALMGMAGFMAATLNAPLAALLAVVELSNQLEVVVPAMIVISTACLISGQFFNNRSIFIMQLNLQNLPYRKPPLETSLQRIGVIGIMQERLKVLMLDRGSAQQEALTTSLEEYVVSQEQDQEGHIHYYWHQHLVINNVSQIDTYQLKPISSQATLAEAYLALKTERCGGVYIYQQEKANIIGMISFEQIRSYLHEGKLT</sequence>
<feature type="transmembrane region" description="Helical" evidence="10">
    <location>
        <begin position="262"/>
        <end position="286"/>
    </location>
</feature>
<evidence type="ECO:0000256" key="2">
    <source>
        <dbReference type="ARBA" id="ARBA00022448"/>
    </source>
</evidence>
<feature type="transmembrane region" description="Helical" evidence="10">
    <location>
        <begin position="157"/>
        <end position="181"/>
    </location>
</feature>